<dbReference type="EMBL" id="QJKJ01010363">
    <property type="protein sequence ID" value="RDX73893.1"/>
    <property type="molecule type" value="Genomic_DNA"/>
</dbReference>
<name>A0A371F6W3_MUCPR</name>
<keyword evidence="3" id="KW-1185">Reference proteome</keyword>
<dbReference type="Proteomes" id="UP000257109">
    <property type="component" value="Unassembled WGS sequence"/>
</dbReference>
<evidence type="ECO:0000313" key="3">
    <source>
        <dbReference type="Proteomes" id="UP000257109"/>
    </source>
</evidence>
<feature type="region of interest" description="Disordered" evidence="1">
    <location>
        <begin position="15"/>
        <end position="36"/>
    </location>
</feature>
<dbReference type="AlphaFoldDB" id="A0A371F6W3"/>
<organism evidence="2 3">
    <name type="scientific">Mucuna pruriens</name>
    <name type="common">Velvet bean</name>
    <name type="synonym">Dolichos pruriens</name>
    <dbReference type="NCBI Taxonomy" id="157652"/>
    <lineage>
        <taxon>Eukaryota</taxon>
        <taxon>Viridiplantae</taxon>
        <taxon>Streptophyta</taxon>
        <taxon>Embryophyta</taxon>
        <taxon>Tracheophyta</taxon>
        <taxon>Spermatophyta</taxon>
        <taxon>Magnoliopsida</taxon>
        <taxon>eudicotyledons</taxon>
        <taxon>Gunneridae</taxon>
        <taxon>Pentapetalae</taxon>
        <taxon>rosids</taxon>
        <taxon>fabids</taxon>
        <taxon>Fabales</taxon>
        <taxon>Fabaceae</taxon>
        <taxon>Papilionoideae</taxon>
        <taxon>50 kb inversion clade</taxon>
        <taxon>NPAAA clade</taxon>
        <taxon>indigoferoid/millettioid clade</taxon>
        <taxon>Phaseoleae</taxon>
        <taxon>Mucuna</taxon>
    </lineage>
</organism>
<sequence>MAELREEELRQQIAALKAASRAEPPSRDNVSGQSFWGQPFSEEIDEAVVPTKFRELLIDPFDGT</sequence>
<protein>
    <submittedName>
        <fullName evidence="2">Uncharacterized protein</fullName>
    </submittedName>
</protein>
<comment type="caution">
    <text evidence="2">The sequence shown here is derived from an EMBL/GenBank/DDBJ whole genome shotgun (WGS) entry which is preliminary data.</text>
</comment>
<evidence type="ECO:0000256" key="1">
    <source>
        <dbReference type="SAM" id="MobiDB-lite"/>
    </source>
</evidence>
<accession>A0A371F6W3</accession>
<evidence type="ECO:0000313" key="2">
    <source>
        <dbReference type="EMBL" id="RDX73893.1"/>
    </source>
</evidence>
<gene>
    <name evidence="2" type="ORF">CR513_46426</name>
</gene>
<proteinExistence type="predicted"/>
<feature type="non-terminal residue" evidence="2">
    <location>
        <position position="1"/>
    </location>
</feature>
<reference evidence="2" key="1">
    <citation type="submission" date="2018-05" db="EMBL/GenBank/DDBJ databases">
        <title>Draft genome of Mucuna pruriens seed.</title>
        <authorList>
            <person name="Nnadi N.E."/>
            <person name="Vos R."/>
            <person name="Hasami M.H."/>
            <person name="Devisetty U.K."/>
            <person name="Aguiy J.C."/>
        </authorList>
    </citation>
    <scope>NUCLEOTIDE SEQUENCE [LARGE SCALE GENOMIC DNA]</scope>
    <source>
        <strain evidence="2">JCA_2017</strain>
    </source>
</reference>